<evidence type="ECO:0000256" key="16">
    <source>
        <dbReference type="ARBA" id="ARBA00049966"/>
    </source>
</evidence>
<dbReference type="PANTHER" id="PTHR30474:SF2">
    <property type="entry name" value="PEPTIDOGLYCAN GLYCOSYLTRANSFERASE FTSW-RELATED"/>
    <property type="match status" value="1"/>
</dbReference>
<feature type="domain" description="Phosphatidic acid phosphatase type 2/haloperoxidase" evidence="18">
    <location>
        <begin position="289"/>
        <end position="399"/>
    </location>
</feature>
<comment type="caution">
    <text evidence="19">The sequence shown here is derived from an EMBL/GenBank/DDBJ whole genome shotgun (WGS) entry which is preliminary data.</text>
</comment>
<comment type="function">
    <text evidence="16">Peptidoglycan polymerase that is essential for cell division.</text>
</comment>
<keyword evidence="6" id="KW-0573">Peptidoglycan synthesis</keyword>
<dbReference type="Gene3D" id="1.20.144.10">
    <property type="entry name" value="Phosphatidic acid phosphatase type 2/haloperoxidase"/>
    <property type="match status" value="1"/>
</dbReference>
<dbReference type="GO" id="GO:0008955">
    <property type="term" value="F:peptidoglycan glycosyltransferase activity"/>
    <property type="evidence" value="ECO:0007669"/>
    <property type="project" value="UniProtKB-EC"/>
</dbReference>
<dbReference type="GO" id="GO:0008360">
    <property type="term" value="P:regulation of cell shape"/>
    <property type="evidence" value="ECO:0007669"/>
    <property type="project" value="UniProtKB-KW"/>
</dbReference>
<comment type="subcellular location">
    <subcellularLocation>
        <location evidence="1">Membrane</location>
        <topology evidence="1">Multi-pass membrane protein</topology>
    </subcellularLocation>
</comment>
<proteinExistence type="inferred from homology"/>
<dbReference type="InterPro" id="IPR001182">
    <property type="entry name" value="FtsW/RodA"/>
</dbReference>
<evidence type="ECO:0000256" key="11">
    <source>
        <dbReference type="ARBA" id="ARBA00038053"/>
    </source>
</evidence>
<dbReference type="InterPro" id="IPR000326">
    <property type="entry name" value="PAP2/HPO"/>
</dbReference>
<feature type="transmembrane region" description="Helical" evidence="17">
    <location>
        <begin position="36"/>
        <end position="56"/>
    </location>
</feature>
<feature type="transmembrane region" description="Helical" evidence="17">
    <location>
        <begin position="256"/>
        <end position="279"/>
    </location>
</feature>
<feature type="transmembrane region" description="Helical" evidence="17">
    <location>
        <begin position="128"/>
        <end position="146"/>
    </location>
</feature>
<comment type="similarity">
    <text evidence="11">Belongs to the SEDS family. FtsW subfamily.</text>
</comment>
<keyword evidence="7 17" id="KW-1133">Transmembrane helix</keyword>
<dbReference type="GO" id="GO:0009252">
    <property type="term" value="P:peptidoglycan biosynthetic process"/>
    <property type="evidence" value="ECO:0007669"/>
    <property type="project" value="UniProtKB-KW"/>
</dbReference>
<organism evidence="19 20">
    <name type="scientific">Bacillus mycoides</name>
    <dbReference type="NCBI Taxonomy" id="1405"/>
    <lineage>
        <taxon>Bacteria</taxon>
        <taxon>Bacillati</taxon>
        <taxon>Bacillota</taxon>
        <taxon>Bacilli</taxon>
        <taxon>Bacillales</taxon>
        <taxon>Bacillaceae</taxon>
        <taxon>Bacillus</taxon>
        <taxon>Bacillus cereus group</taxon>
    </lineage>
</organism>
<sequence>MFTFFLIYKQPNLGSALLISGIGASMFICSGINISILMKWIAVTSIVWVPTLYFLFRFGLSDVQMARITTVFNPFLDAKGDGYQLVNSFIAIGSGGVSGRGYGNSIQKEGFLPEPHTDFIMSIVSEELGIIGVLIILTGLLTIVLRSFKIVQECKSQFGSLISIGIGSMIGLQSIVNLGGDTGMFPLTGTLLPFIGFGGSSLMANLIAMGLLINISIFNKKADNIFAYGGEMLNLINNLDYNGFRYINEHVKGNVYIDYLMIFFAEYAQYMFILLFMILWLNKKYKNRTCVIQAIIACCFAFVLNRIIGLFFYRERPFVSQLNIKQLVEHTANASFPSDHATSAFAIAITLCLYEKRLGKAFLLLAFLIAFSRVWVGVHYPLDVLIGAVLGFLWAFIIHYIVKTNFKNNK</sequence>
<dbReference type="InterPro" id="IPR036938">
    <property type="entry name" value="PAP2/HPO_sf"/>
</dbReference>
<feature type="transmembrane region" description="Helical" evidence="17">
    <location>
        <begin position="291"/>
        <end position="314"/>
    </location>
</feature>
<keyword evidence="4 17" id="KW-0812">Transmembrane</keyword>
<feature type="transmembrane region" description="Helical" evidence="17">
    <location>
        <begin position="384"/>
        <end position="402"/>
    </location>
</feature>
<dbReference type="CDD" id="cd03385">
    <property type="entry name" value="PAP2_BcrC_like"/>
    <property type="match status" value="1"/>
</dbReference>
<evidence type="ECO:0000256" key="4">
    <source>
        <dbReference type="ARBA" id="ARBA00022692"/>
    </source>
</evidence>
<comment type="catalytic activity">
    <reaction evidence="15">
        <text>[GlcNAc-(1-&gt;4)-Mur2Ac(oyl-L-Ala-gamma-D-Glu-L-Lys-D-Ala-D-Ala)](n)-di-trans,octa-cis-undecaprenyl diphosphate + beta-D-GlcNAc-(1-&gt;4)-Mur2Ac(oyl-L-Ala-gamma-D-Glu-L-Lys-D-Ala-D-Ala)-di-trans,octa-cis-undecaprenyl diphosphate = [GlcNAc-(1-&gt;4)-Mur2Ac(oyl-L-Ala-gamma-D-Glu-L-Lys-D-Ala-D-Ala)](n+1)-di-trans,octa-cis-undecaprenyl diphosphate + di-trans,octa-cis-undecaprenyl diphosphate + H(+)</text>
        <dbReference type="Rhea" id="RHEA:23708"/>
        <dbReference type="Rhea" id="RHEA-COMP:9602"/>
        <dbReference type="Rhea" id="RHEA-COMP:9603"/>
        <dbReference type="ChEBI" id="CHEBI:15378"/>
        <dbReference type="ChEBI" id="CHEBI:58405"/>
        <dbReference type="ChEBI" id="CHEBI:60033"/>
        <dbReference type="ChEBI" id="CHEBI:78435"/>
        <dbReference type="EC" id="2.4.99.28"/>
    </reaction>
</comment>
<dbReference type="Pfam" id="PF01098">
    <property type="entry name" value="FTSW_RODA_SPOVE"/>
    <property type="match status" value="1"/>
</dbReference>
<evidence type="ECO:0000256" key="6">
    <source>
        <dbReference type="ARBA" id="ARBA00022984"/>
    </source>
</evidence>
<evidence type="ECO:0000313" key="19">
    <source>
        <dbReference type="EMBL" id="REF24439.1"/>
    </source>
</evidence>
<dbReference type="AlphaFoldDB" id="A0A3D9U4V6"/>
<dbReference type="GO" id="GO:0005886">
    <property type="term" value="C:plasma membrane"/>
    <property type="evidence" value="ECO:0007669"/>
    <property type="project" value="InterPro"/>
</dbReference>
<evidence type="ECO:0000256" key="15">
    <source>
        <dbReference type="ARBA" id="ARBA00049902"/>
    </source>
</evidence>
<dbReference type="Pfam" id="PF01569">
    <property type="entry name" value="PAP2"/>
    <property type="match status" value="1"/>
</dbReference>
<keyword evidence="3" id="KW-0808">Transferase</keyword>
<feature type="transmembrane region" description="Helical" evidence="17">
    <location>
        <begin position="191"/>
        <end position="213"/>
    </location>
</feature>
<dbReference type="InterPro" id="IPR033879">
    <property type="entry name" value="UPP_Pase"/>
</dbReference>
<dbReference type="GO" id="GO:0050380">
    <property type="term" value="F:undecaprenyl-diphosphatase activity"/>
    <property type="evidence" value="ECO:0007669"/>
    <property type="project" value="InterPro"/>
</dbReference>
<dbReference type="GO" id="GO:0032153">
    <property type="term" value="C:cell division site"/>
    <property type="evidence" value="ECO:0007669"/>
    <property type="project" value="TreeGrafter"/>
</dbReference>
<evidence type="ECO:0000259" key="18">
    <source>
        <dbReference type="SMART" id="SM00014"/>
    </source>
</evidence>
<evidence type="ECO:0000256" key="7">
    <source>
        <dbReference type="ARBA" id="ARBA00022989"/>
    </source>
</evidence>
<evidence type="ECO:0000256" key="17">
    <source>
        <dbReference type="SAM" id="Phobius"/>
    </source>
</evidence>
<dbReference type="GO" id="GO:0015648">
    <property type="term" value="F:lipid-linked peptidoglycan transporter activity"/>
    <property type="evidence" value="ECO:0007669"/>
    <property type="project" value="TreeGrafter"/>
</dbReference>
<evidence type="ECO:0000256" key="3">
    <source>
        <dbReference type="ARBA" id="ARBA00022679"/>
    </source>
</evidence>
<evidence type="ECO:0000256" key="2">
    <source>
        <dbReference type="ARBA" id="ARBA00022676"/>
    </source>
</evidence>
<dbReference type="SUPFAM" id="SSF48317">
    <property type="entry name" value="Acid phosphatase/Vanadium-dependent haloperoxidase"/>
    <property type="match status" value="1"/>
</dbReference>
<accession>A0A3D9U4V6</accession>
<keyword evidence="5" id="KW-0133">Cell shape</keyword>
<feature type="transmembrane region" description="Helical" evidence="17">
    <location>
        <begin position="361"/>
        <end position="378"/>
    </location>
</feature>
<dbReference type="GO" id="GO:0051301">
    <property type="term" value="P:cell division"/>
    <property type="evidence" value="ECO:0007669"/>
    <property type="project" value="InterPro"/>
</dbReference>
<evidence type="ECO:0000256" key="13">
    <source>
        <dbReference type="ARBA" id="ARBA00041418"/>
    </source>
</evidence>
<evidence type="ECO:0000256" key="8">
    <source>
        <dbReference type="ARBA" id="ARBA00023136"/>
    </source>
</evidence>
<dbReference type="Proteomes" id="UP000256530">
    <property type="component" value="Unassembled WGS sequence"/>
</dbReference>
<keyword evidence="2" id="KW-0328">Glycosyltransferase</keyword>
<evidence type="ECO:0000256" key="12">
    <source>
        <dbReference type="ARBA" id="ARBA00041185"/>
    </source>
</evidence>
<evidence type="ECO:0000313" key="20">
    <source>
        <dbReference type="Proteomes" id="UP000256530"/>
    </source>
</evidence>
<protein>
    <recommendedName>
        <fullName evidence="12">Probable peptidoglycan glycosyltransferase FtsW</fullName>
        <ecNumber evidence="14">2.4.99.28</ecNumber>
    </recommendedName>
    <alternativeName>
        <fullName evidence="13">Cell division protein FtsW</fullName>
    </alternativeName>
    <alternativeName>
        <fullName evidence="10">Cell wall polymerase</fullName>
    </alternativeName>
    <alternativeName>
        <fullName evidence="9">Peptidoglycan polymerase</fullName>
    </alternativeName>
</protein>
<gene>
    <name evidence="19" type="ORF">DET55_1348</name>
</gene>
<name>A0A3D9U4V6_BACMY</name>
<evidence type="ECO:0000256" key="9">
    <source>
        <dbReference type="ARBA" id="ARBA00032370"/>
    </source>
</evidence>
<dbReference type="EC" id="2.4.99.28" evidence="14"/>
<dbReference type="EMBL" id="QTTY01000034">
    <property type="protein sequence ID" value="REF24439.1"/>
    <property type="molecule type" value="Genomic_DNA"/>
</dbReference>
<dbReference type="PANTHER" id="PTHR30474">
    <property type="entry name" value="CELL CYCLE PROTEIN"/>
    <property type="match status" value="1"/>
</dbReference>
<dbReference type="SMART" id="SM00014">
    <property type="entry name" value="acidPPc"/>
    <property type="match status" value="1"/>
</dbReference>
<evidence type="ECO:0000256" key="5">
    <source>
        <dbReference type="ARBA" id="ARBA00022960"/>
    </source>
</evidence>
<evidence type="ECO:0000256" key="1">
    <source>
        <dbReference type="ARBA" id="ARBA00004141"/>
    </source>
</evidence>
<evidence type="ECO:0000256" key="14">
    <source>
        <dbReference type="ARBA" id="ARBA00044770"/>
    </source>
</evidence>
<keyword evidence="8 17" id="KW-0472">Membrane</keyword>
<evidence type="ECO:0000256" key="10">
    <source>
        <dbReference type="ARBA" id="ARBA00033270"/>
    </source>
</evidence>
<reference evidence="19 20" key="1">
    <citation type="submission" date="2018-08" db="EMBL/GenBank/DDBJ databases">
        <title>Freshwater and sediment microbial communities from various areas in North America, analyzing microbe dynamics in response to fracking.</title>
        <authorList>
            <person name="Lamendella R."/>
        </authorList>
    </citation>
    <scope>NUCLEOTIDE SEQUENCE [LARGE SCALE GENOMIC DNA]</scope>
    <source>
        <strain evidence="19 20">DB-1</strain>
    </source>
</reference>
<feature type="transmembrane region" description="Helical" evidence="17">
    <location>
        <begin position="158"/>
        <end position="179"/>
    </location>
</feature>
<feature type="transmembrane region" description="Helical" evidence="17">
    <location>
        <begin position="12"/>
        <end position="29"/>
    </location>
</feature>